<evidence type="ECO:0000313" key="2">
    <source>
        <dbReference type="EMBL" id="SDL51240.1"/>
    </source>
</evidence>
<gene>
    <name evidence="2" type="ORF">SAMN04488026_109015</name>
</gene>
<proteinExistence type="predicted"/>
<protein>
    <submittedName>
        <fullName evidence="2">Uncharacterized protein</fullName>
    </submittedName>
</protein>
<dbReference type="EMBL" id="FNEK01000090">
    <property type="protein sequence ID" value="SDL51240.1"/>
    <property type="molecule type" value="Genomic_DNA"/>
</dbReference>
<sequence length="232" mass="25211">MARHPYLTLCATRSAVRLRRVWRFRPHLCRKPPSAWRAASCHLFQDVRHREWSPLLGPVTGPACAQHSAHPARRPNPPRRCRCPQDRTLCVECEGQILPAGRMSWPSSAACVGASSESARSVRRSGRPTGRSEDLSSSRGYSLGCHRVQASGGVPSVDRDAILAGRTRWCCSPLSSSSGRARRGLYSAGVGANSASGCRPDPRARRSNGGTVRSVRKADIDRPPTTTAPSPR</sequence>
<organism evidence="2 3">
    <name type="scientific">Aliiruegeria lutimaris</name>
    <dbReference type="NCBI Taxonomy" id="571298"/>
    <lineage>
        <taxon>Bacteria</taxon>
        <taxon>Pseudomonadati</taxon>
        <taxon>Pseudomonadota</taxon>
        <taxon>Alphaproteobacteria</taxon>
        <taxon>Rhodobacterales</taxon>
        <taxon>Roseobacteraceae</taxon>
        <taxon>Aliiruegeria</taxon>
    </lineage>
</organism>
<name>A0A1G9KN29_9RHOB</name>
<accession>A0A1G9KN29</accession>
<dbReference type="AlphaFoldDB" id="A0A1G9KN29"/>
<keyword evidence="3" id="KW-1185">Reference proteome</keyword>
<evidence type="ECO:0000313" key="3">
    <source>
        <dbReference type="Proteomes" id="UP000199382"/>
    </source>
</evidence>
<dbReference type="Proteomes" id="UP000199382">
    <property type="component" value="Unassembled WGS sequence"/>
</dbReference>
<reference evidence="2 3" key="1">
    <citation type="submission" date="2016-10" db="EMBL/GenBank/DDBJ databases">
        <authorList>
            <person name="de Groot N.N."/>
        </authorList>
    </citation>
    <scope>NUCLEOTIDE SEQUENCE [LARGE SCALE GENOMIC DNA]</scope>
    <source>
        <strain evidence="2 3">DSM 25294</strain>
    </source>
</reference>
<feature type="region of interest" description="Disordered" evidence="1">
    <location>
        <begin position="189"/>
        <end position="232"/>
    </location>
</feature>
<dbReference type="STRING" id="571298.SAMN04488026_109015"/>
<evidence type="ECO:0000256" key="1">
    <source>
        <dbReference type="SAM" id="MobiDB-lite"/>
    </source>
</evidence>
<feature type="region of interest" description="Disordered" evidence="1">
    <location>
        <begin position="116"/>
        <end position="140"/>
    </location>
</feature>